<dbReference type="Proteomes" id="UP000051957">
    <property type="component" value="Unassembled WGS sequence"/>
</dbReference>
<protein>
    <recommendedName>
        <fullName evidence="3">Glycosyl transferase family 1 domain-containing protein</fullName>
    </recommendedName>
</protein>
<dbReference type="GO" id="GO:0016757">
    <property type="term" value="F:glycosyltransferase activity"/>
    <property type="evidence" value="ECO:0007669"/>
    <property type="project" value="UniProtKB-KW"/>
</dbReference>
<comment type="caution">
    <text evidence="4">The sequence shown here is derived from an EMBL/GenBank/DDBJ whole genome shotgun (WGS) entry which is preliminary data.</text>
</comment>
<dbReference type="PATRIC" id="fig|1423784.4.peg.1365"/>
<evidence type="ECO:0000313" key="4">
    <source>
        <dbReference type="EMBL" id="KRM44740.1"/>
    </source>
</evidence>
<keyword evidence="1" id="KW-0328">Glycosyltransferase</keyword>
<evidence type="ECO:0000259" key="3">
    <source>
        <dbReference type="Pfam" id="PF00534"/>
    </source>
</evidence>
<dbReference type="RefSeq" id="WP_057911356.1">
    <property type="nucleotide sequence ID" value="NZ_AZGK01000024.1"/>
</dbReference>
<sequence>MTTHYFLTSQIDEYTSAIEIAQIKRLHLFTTLKVPAKIVTRNHIRGSNRVLQPLIESHQVINLYQYFTGLPNYFEPYPKAKDVLFNLTNIQIENGQGFKDGKLRVRVNQKDGWINNIDYLDQFGFTDRRDLYDFNQRVYSEYFDDHAKLVTRTFYQKDGHVVMTEYYRGGPDNRPVLTLIQLQHNGKLWQFDNQDELMGYFLDCLAADNSGVTFYSDREEIAIPAFKLMTKPAKRYLILHSIFTQNAKRTGKLFPYVQQAIDLKDKLSGIIVSTRQEAHDIQSRFPSVKTTVIPVSYLDDQLIKQSPPFSDRIPGKVIAVARVTPLKQLAHIIRAIVLVHAHLPFVSLDIYGYEDAINNFQEGNTLRQLVKQSEAESYITFKGYVPDLTSACQHADLLTLTSSYEGFAMAILEALGYGCPVLSYDINYGPAEMVQNNHNGELIGPGDEFELYRHLLHLLTHREILQRYSRDAPASVEKYSASHVRQIWHNFIEDQRITR</sequence>
<gene>
    <name evidence="4" type="ORF">FC51_GL001341</name>
</gene>
<evidence type="ECO:0000256" key="2">
    <source>
        <dbReference type="ARBA" id="ARBA00022679"/>
    </source>
</evidence>
<evidence type="ECO:0000256" key="1">
    <source>
        <dbReference type="ARBA" id="ARBA00022676"/>
    </source>
</evidence>
<dbReference type="Gene3D" id="3.40.50.2000">
    <property type="entry name" value="Glycogen Phosphorylase B"/>
    <property type="match status" value="3"/>
</dbReference>
<evidence type="ECO:0000313" key="5">
    <source>
        <dbReference type="Proteomes" id="UP000051957"/>
    </source>
</evidence>
<feature type="domain" description="Glycosyl transferase family 1" evidence="3">
    <location>
        <begin position="316"/>
        <end position="472"/>
    </location>
</feature>
<proteinExistence type="predicted"/>
<dbReference type="Pfam" id="PF00534">
    <property type="entry name" value="Glycos_transf_1"/>
    <property type="match status" value="1"/>
</dbReference>
<keyword evidence="2" id="KW-0808">Transferase</keyword>
<accession>A0A0R1YW41</accession>
<dbReference type="AlphaFoldDB" id="A0A0R1YW41"/>
<dbReference type="EMBL" id="AZGK01000024">
    <property type="protein sequence ID" value="KRM44740.1"/>
    <property type="molecule type" value="Genomic_DNA"/>
</dbReference>
<dbReference type="PANTHER" id="PTHR12526:SF629">
    <property type="entry name" value="TEICHURONIC ACID BIOSYNTHESIS GLYCOSYLTRANSFERASE TUAH-RELATED"/>
    <property type="match status" value="1"/>
</dbReference>
<dbReference type="InterPro" id="IPR001296">
    <property type="entry name" value="Glyco_trans_1"/>
</dbReference>
<name>A0A0R1YW41_9LACO</name>
<organism evidence="4 5">
    <name type="scientific">Lentilactobacillus parabuchneri DSM 5707 = NBRC 107865</name>
    <dbReference type="NCBI Taxonomy" id="1423784"/>
    <lineage>
        <taxon>Bacteria</taxon>
        <taxon>Bacillati</taxon>
        <taxon>Bacillota</taxon>
        <taxon>Bacilli</taxon>
        <taxon>Lactobacillales</taxon>
        <taxon>Lactobacillaceae</taxon>
        <taxon>Lentilactobacillus</taxon>
    </lineage>
</organism>
<dbReference type="SUPFAM" id="SSF53756">
    <property type="entry name" value="UDP-Glycosyltransferase/glycogen phosphorylase"/>
    <property type="match status" value="1"/>
</dbReference>
<dbReference type="PANTHER" id="PTHR12526">
    <property type="entry name" value="GLYCOSYLTRANSFERASE"/>
    <property type="match status" value="1"/>
</dbReference>
<reference evidence="4 5" key="1">
    <citation type="journal article" date="2015" name="Genome Announc.">
        <title>Expanding the biotechnology potential of lactobacilli through comparative genomics of 213 strains and associated genera.</title>
        <authorList>
            <person name="Sun Z."/>
            <person name="Harris H.M."/>
            <person name="McCann A."/>
            <person name="Guo C."/>
            <person name="Argimon S."/>
            <person name="Zhang W."/>
            <person name="Yang X."/>
            <person name="Jeffery I.B."/>
            <person name="Cooney J.C."/>
            <person name="Kagawa T.F."/>
            <person name="Liu W."/>
            <person name="Song Y."/>
            <person name="Salvetti E."/>
            <person name="Wrobel A."/>
            <person name="Rasinkangas P."/>
            <person name="Parkhill J."/>
            <person name="Rea M.C."/>
            <person name="O'Sullivan O."/>
            <person name="Ritari J."/>
            <person name="Douillard F.P."/>
            <person name="Paul Ross R."/>
            <person name="Yang R."/>
            <person name="Briner A.E."/>
            <person name="Felis G.E."/>
            <person name="de Vos W.M."/>
            <person name="Barrangou R."/>
            <person name="Klaenhammer T.R."/>
            <person name="Caufield P.W."/>
            <person name="Cui Y."/>
            <person name="Zhang H."/>
            <person name="O'Toole P.W."/>
        </authorList>
    </citation>
    <scope>NUCLEOTIDE SEQUENCE [LARGE SCALE GENOMIC DNA]</scope>
    <source>
        <strain evidence="4 5">DSM 5707</strain>
    </source>
</reference>